<accession>A0A820J788</accession>
<evidence type="ECO:0000313" key="2">
    <source>
        <dbReference type="Proteomes" id="UP000663881"/>
    </source>
</evidence>
<organism evidence="1 2">
    <name type="scientific">Adineta steineri</name>
    <dbReference type="NCBI Taxonomy" id="433720"/>
    <lineage>
        <taxon>Eukaryota</taxon>
        <taxon>Metazoa</taxon>
        <taxon>Spiralia</taxon>
        <taxon>Gnathifera</taxon>
        <taxon>Rotifera</taxon>
        <taxon>Eurotatoria</taxon>
        <taxon>Bdelloidea</taxon>
        <taxon>Adinetida</taxon>
        <taxon>Adinetidae</taxon>
        <taxon>Adineta</taxon>
    </lineage>
</organism>
<proteinExistence type="predicted"/>
<protein>
    <submittedName>
        <fullName evidence="1">Uncharacterized protein</fullName>
    </submittedName>
</protein>
<reference evidence="1" key="1">
    <citation type="submission" date="2021-02" db="EMBL/GenBank/DDBJ databases">
        <authorList>
            <person name="Nowell W R."/>
        </authorList>
    </citation>
    <scope>NUCLEOTIDE SEQUENCE</scope>
</reference>
<dbReference type="AlphaFoldDB" id="A0A820J788"/>
<comment type="caution">
    <text evidence="1">The sequence shown here is derived from an EMBL/GenBank/DDBJ whole genome shotgun (WGS) entry which is preliminary data.</text>
</comment>
<sequence>HLAEDLDGSKMNYFVVGAGGVVENSHSHASNVPADSLKYFWGGDIILGGFGLMEVNSTQMTFSFIEHTEKTLYQTVLKPRM</sequence>
<dbReference type="Proteomes" id="UP000663881">
    <property type="component" value="Unassembled WGS sequence"/>
</dbReference>
<name>A0A820J788_9BILA</name>
<dbReference type="InterPro" id="IPR029052">
    <property type="entry name" value="Metallo-depent_PP-like"/>
</dbReference>
<dbReference type="Gene3D" id="3.60.21.10">
    <property type="match status" value="1"/>
</dbReference>
<dbReference type="EMBL" id="CAJOAY010018613">
    <property type="protein sequence ID" value="CAF4322691.1"/>
    <property type="molecule type" value="Genomic_DNA"/>
</dbReference>
<evidence type="ECO:0000313" key="1">
    <source>
        <dbReference type="EMBL" id="CAF4322691.1"/>
    </source>
</evidence>
<feature type="non-terminal residue" evidence="1">
    <location>
        <position position="1"/>
    </location>
</feature>
<gene>
    <name evidence="1" type="ORF">OKA104_LOCUS47335</name>
</gene>